<proteinExistence type="predicted"/>
<evidence type="ECO:0000313" key="1">
    <source>
        <dbReference type="EMBL" id="CCQ43852.1"/>
    </source>
</evidence>
<protein>
    <submittedName>
        <fullName evidence="1">Alternative protein C20orf132</fullName>
    </submittedName>
</protein>
<reference evidence="1" key="1">
    <citation type="journal article" date="2013" name="PLoS ONE">
        <title>Direct detection of alternative open reading frames translation products in human significantly expands the proteome.</title>
        <authorList>
            <person name="Vanderperre B."/>
            <person name="Lucier J.-F."/>
            <person name="Motard J."/>
            <person name="Tremblay G."/>
            <person name="Vanderperre S."/>
            <person name="Wisztorski M."/>
            <person name="Salzet M."/>
            <person name="Boisvert F.-M."/>
            <person name="Roucou X."/>
        </authorList>
    </citation>
    <scope>NUCLEOTIDE SEQUENCE</scope>
</reference>
<accession>L8ECN0</accession>
<name>L8ECN0_HUMAN</name>
<organism evidence="1">
    <name type="scientific">Homo sapiens</name>
    <name type="common">Human</name>
    <dbReference type="NCBI Taxonomy" id="9606"/>
    <lineage>
        <taxon>Eukaryota</taxon>
        <taxon>Metazoa</taxon>
        <taxon>Chordata</taxon>
        <taxon>Craniata</taxon>
        <taxon>Vertebrata</taxon>
        <taxon>Euteleostomi</taxon>
        <taxon>Mammalia</taxon>
        <taxon>Eutheria</taxon>
        <taxon>Euarchontoglires</taxon>
        <taxon>Primates</taxon>
        <taxon>Haplorrhini</taxon>
        <taxon>Catarrhini</taxon>
        <taxon>Hominidae</taxon>
        <taxon>Homo</taxon>
    </lineage>
</organism>
<dbReference type="ChiTaRS" id="MROH8">
    <property type="organism name" value="human"/>
</dbReference>
<dbReference type="EMBL" id="HF584355">
    <property type="protein sequence ID" value="CCQ43852.1"/>
    <property type="molecule type" value="Genomic_DNA"/>
</dbReference>
<gene>
    <name evidence="1" type="primary">C20orf132</name>
</gene>
<sequence length="48" mass="5489">MININSHLQAFLWSFSGVQWPRDCPAYTLLPALKTGYKMEIISLEFSA</sequence>
<dbReference type="AlphaFoldDB" id="L8ECN0"/>